<reference evidence="5" key="1">
    <citation type="submission" date="2018-06" db="EMBL/GenBank/DDBJ databases">
        <authorList>
            <person name="Zhirakovskaya E."/>
        </authorList>
    </citation>
    <scope>NUCLEOTIDE SEQUENCE</scope>
</reference>
<dbReference type="PANTHER" id="PTHR38776">
    <property type="entry name" value="MLTA-INTERACTING PROTEIN-RELATED"/>
    <property type="match status" value="1"/>
</dbReference>
<dbReference type="EMBL" id="UOFQ01000080">
    <property type="protein sequence ID" value="VAW87893.1"/>
    <property type="molecule type" value="Genomic_DNA"/>
</dbReference>
<keyword evidence="4" id="KW-0998">Cell outer membrane</keyword>
<dbReference type="GO" id="GO:0009279">
    <property type="term" value="C:cell outer membrane"/>
    <property type="evidence" value="ECO:0007669"/>
    <property type="project" value="UniProtKB-SubCell"/>
</dbReference>
<proteinExistence type="predicted"/>
<dbReference type="InterPro" id="IPR010583">
    <property type="entry name" value="MipA"/>
</dbReference>
<keyword evidence="3" id="KW-0472">Membrane</keyword>
<accession>A0A3B0ZI30</accession>
<keyword evidence="2" id="KW-0732">Signal</keyword>
<evidence type="ECO:0000256" key="1">
    <source>
        <dbReference type="ARBA" id="ARBA00004442"/>
    </source>
</evidence>
<evidence type="ECO:0000256" key="2">
    <source>
        <dbReference type="ARBA" id="ARBA00022729"/>
    </source>
</evidence>
<dbReference type="PANTHER" id="PTHR38776:SF1">
    <property type="entry name" value="MLTA-INTERACTING PROTEIN-RELATED"/>
    <property type="match status" value="1"/>
</dbReference>
<dbReference type="Pfam" id="PF06629">
    <property type="entry name" value="MipA"/>
    <property type="match status" value="1"/>
</dbReference>
<organism evidence="5">
    <name type="scientific">hydrothermal vent metagenome</name>
    <dbReference type="NCBI Taxonomy" id="652676"/>
    <lineage>
        <taxon>unclassified sequences</taxon>
        <taxon>metagenomes</taxon>
        <taxon>ecological metagenomes</taxon>
    </lineage>
</organism>
<sequence>MKRVLAAALMALSGTVSAGVMDDLIVVAPLDYAVRGDGLHGEILAAVVTRPKYSGSQTSSAVVLPLINISYNDTLYFNVHRLGYWLPWKFEDDKIRIGLLVEQQRGFVATDGALLSGMSDRKAATEAGVNVAWDSPIGYLDFAYLNDVSDTHDGSAVKVMFSTKLLERGKLLVKASGGYERMSRSAINYYYGVKASEATAARPQYAAADSTIHTYFALDARYRISDQWSLNAHLSNNKLGEQIQNSPIVDKTNVTVGYIAVGWHF</sequence>
<evidence type="ECO:0008006" key="6">
    <source>
        <dbReference type="Google" id="ProtNLM"/>
    </source>
</evidence>
<evidence type="ECO:0000256" key="4">
    <source>
        <dbReference type="ARBA" id="ARBA00023237"/>
    </source>
</evidence>
<dbReference type="AlphaFoldDB" id="A0A3B0ZI30"/>
<comment type="subcellular location">
    <subcellularLocation>
        <location evidence="1">Cell outer membrane</location>
    </subcellularLocation>
</comment>
<evidence type="ECO:0000313" key="5">
    <source>
        <dbReference type="EMBL" id="VAW87893.1"/>
    </source>
</evidence>
<evidence type="ECO:0000256" key="3">
    <source>
        <dbReference type="ARBA" id="ARBA00023136"/>
    </source>
</evidence>
<dbReference type="GO" id="GO:0009252">
    <property type="term" value="P:peptidoglycan biosynthetic process"/>
    <property type="evidence" value="ECO:0007669"/>
    <property type="project" value="TreeGrafter"/>
</dbReference>
<name>A0A3B0ZI30_9ZZZZ</name>
<gene>
    <name evidence="5" type="ORF">MNBD_GAMMA17-439</name>
</gene>
<protein>
    <recommendedName>
        <fullName evidence="6">Outer membrane protein V</fullName>
    </recommendedName>
</protein>